<evidence type="ECO:0000313" key="3">
    <source>
        <dbReference type="EMBL" id="RGE66494.1"/>
    </source>
</evidence>
<evidence type="ECO:0000313" key="4">
    <source>
        <dbReference type="Proteomes" id="UP000261166"/>
    </source>
</evidence>
<dbReference type="Gene3D" id="1.50.10.20">
    <property type="match status" value="1"/>
</dbReference>
<dbReference type="Pfam" id="PF07944">
    <property type="entry name" value="Beta-AFase-like_GH127_cat"/>
    <property type="match status" value="1"/>
</dbReference>
<accession>A0A3E3IHF1</accession>
<feature type="domain" description="Non-reducing end beta-L-arabinofuranosidase-like GH127 middle" evidence="2">
    <location>
        <begin position="413"/>
        <end position="509"/>
    </location>
</feature>
<evidence type="ECO:0000259" key="1">
    <source>
        <dbReference type="Pfam" id="PF07944"/>
    </source>
</evidence>
<dbReference type="Pfam" id="PF20736">
    <property type="entry name" value="Glyco_hydro127M"/>
    <property type="match status" value="1"/>
</dbReference>
<comment type="caution">
    <text evidence="3">The sequence shown here is derived from an EMBL/GenBank/DDBJ whole genome shotgun (WGS) entry which is preliminary data.</text>
</comment>
<dbReference type="InterPro" id="IPR012878">
    <property type="entry name" value="Beta-AFase-like_GH127_cat"/>
</dbReference>
<feature type="domain" description="Non-reducing end beta-L-arabinofuranosidase-like GH127 catalytic" evidence="1">
    <location>
        <begin position="12"/>
        <end position="403"/>
    </location>
</feature>
<name>A0A3E3IHF1_9FIRM</name>
<dbReference type="OrthoDB" id="9757939at2"/>
<dbReference type="InterPro" id="IPR008928">
    <property type="entry name" value="6-hairpin_glycosidase_sf"/>
</dbReference>
<dbReference type="SUPFAM" id="SSF48208">
    <property type="entry name" value="Six-hairpin glycosidases"/>
    <property type="match status" value="1"/>
</dbReference>
<dbReference type="PANTHER" id="PTHR31151">
    <property type="entry name" value="PROLINE-TRNA LIGASE (DUF1680)"/>
    <property type="match status" value="1"/>
</dbReference>
<dbReference type="AlphaFoldDB" id="A0A3E3IHF1"/>
<reference evidence="3 4" key="1">
    <citation type="submission" date="2018-08" db="EMBL/GenBank/DDBJ databases">
        <title>A genome reference for cultivated species of the human gut microbiota.</title>
        <authorList>
            <person name="Zou Y."/>
            <person name="Xue W."/>
            <person name="Luo G."/>
        </authorList>
    </citation>
    <scope>NUCLEOTIDE SEQUENCE [LARGE SCALE GENOMIC DNA]</scope>
    <source>
        <strain evidence="3 4">AF26-4BH</strain>
    </source>
</reference>
<proteinExistence type="predicted"/>
<dbReference type="PANTHER" id="PTHR31151:SF0">
    <property type="entry name" value="PROLINE-TRNA LIGASE (DUF1680)"/>
    <property type="match status" value="1"/>
</dbReference>
<evidence type="ECO:0008006" key="5">
    <source>
        <dbReference type="Google" id="ProtNLM"/>
    </source>
</evidence>
<organism evidence="3 4">
    <name type="scientific">Eisenbergiella massiliensis</name>
    <dbReference type="NCBI Taxonomy" id="1720294"/>
    <lineage>
        <taxon>Bacteria</taxon>
        <taxon>Bacillati</taxon>
        <taxon>Bacillota</taxon>
        <taxon>Clostridia</taxon>
        <taxon>Lachnospirales</taxon>
        <taxon>Lachnospiraceae</taxon>
        <taxon>Eisenbergiella</taxon>
    </lineage>
</organism>
<evidence type="ECO:0000259" key="2">
    <source>
        <dbReference type="Pfam" id="PF20736"/>
    </source>
</evidence>
<gene>
    <name evidence="3" type="ORF">DWY69_24350</name>
</gene>
<dbReference type="Proteomes" id="UP000261166">
    <property type="component" value="Unassembled WGS sequence"/>
</dbReference>
<sequence length="601" mass="68242">MEKLRDFRYQGVELKNSLWERQRRETIETYLAIPNDSLLHIFRKTAGLDAPGESLMGWYGNGASTFGQKLGAFAKLYAVTGDYRLKEKAVFLAEEWGRCAAASAKTIDCNGTYVYEKLLGGFLDMYEFLHYEPALAYISALTDSAARRFKRDIPRDGLQGPELCDNDMIEWYTLPENLYRAYLLTGEKKYLDFAREWDYTYLWDKLNAHDSAIGPRHAYSQVNSFSSAAMAYLATGDKKYLDAAENGYALVTEKHTYATGGYGPAECLFADEKGFLGEMLKDSWDPTKNGAVYRNFGGGMVPRNDNWGSCEVSCCAWAVFKICNYLLRITGKAKYGDWAEQMLINGVAGQPPIDSEGHVMYYAGYFVDGAVKSLEDRRLQPNGANFEWQCCTGTFPQDVAEYANMIYYTDEEGIYVSQYLPSKASFSIRGSRFALENCSGGDISPIRKFRVQAEGGTSCRISFRIPRWAKGVNRILVNGEDMGLSAQPDTWAVLEREWQADDVIEISLPFSLEFKPVDEENPDIAALCFGPIVLAADKMSLLDGDMEHPEEWITCIDEKQMLFRTAPGHVCPYPQAVRTFRPYYKIPVMEWYFMYVRFQQR</sequence>
<dbReference type="RefSeq" id="WP_025490054.1">
    <property type="nucleotide sequence ID" value="NZ_JBKVAZ010000013.1"/>
</dbReference>
<dbReference type="GO" id="GO:0005975">
    <property type="term" value="P:carbohydrate metabolic process"/>
    <property type="evidence" value="ECO:0007669"/>
    <property type="project" value="InterPro"/>
</dbReference>
<dbReference type="EMBL" id="QVLU01000029">
    <property type="protein sequence ID" value="RGE66494.1"/>
    <property type="molecule type" value="Genomic_DNA"/>
</dbReference>
<protein>
    <recommendedName>
        <fullName evidence="5">Glycoside hydrolase family 127 protein</fullName>
    </recommendedName>
</protein>
<dbReference type="InterPro" id="IPR049046">
    <property type="entry name" value="Beta-AFase-like_GH127_middle"/>
</dbReference>